<dbReference type="InterPro" id="IPR047153">
    <property type="entry name" value="TRIM45/56/19-like"/>
</dbReference>
<feature type="domain" description="B box-type" evidence="3">
    <location>
        <begin position="11"/>
        <end position="54"/>
    </location>
</feature>
<evidence type="ECO:0000256" key="1">
    <source>
        <dbReference type="PROSITE-ProRule" id="PRU00024"/>
    </source>
</evidence>
<name>A0A8B6D6X1_MYTGA</name>
<dbReference type="Gene3D" id="3.30.160.60">
    <property type="entry name" value="Classic Zinc Finger"/>
    <property type="match status" value="1"/>
</dbReference>
<dbReference type="SUPFAM" id="SSF63829">
    <property type="entry name" value="Calcium-dependent phosphotriesterase"/>
    <property type="match status" value="1"/>
</dbReference>
<accession>A0A8B6D6X1</accession>
<evidence type="ECO:0000259" key="3">
    <source>
        <dbReference type="PROSITE" id="PS50119"/>
    </source>
</evidence>
<dbReference type="PROSITE" id="PS50119">
    <property type="entry name" value="ZF_BBOX"/>
    <property type="match status" value="1"/>
</dbReference>
<sequence length="573" mass="65957">MSTCSKELCDICYYQHIPAIATVFCPECDEKLCERCSTNHSVARLSRNHECMTLQNISKLPQFVQDTKLYCIDHEEMYEYFCCEHNEPCCSNCLRDVHSECHNMSSIQNIVKDVKFSSVFYDLVNMLSYLNNNISKVIDDRTENLQELKTQKMKFRKDIRSARASVYAILGKFEDHIKMDMNKEFSEKESEIKKLLEEFEKYRCIINNSQECVHTLKIFATDFQAFMAFRKISENINCVELATRKVFEGNQLTHIEISMEPTVPYSINSNFQSLGKVNVKYNLPKISFKMRKIQEAQLISKVFFPVEIPYIQIKMKFSVQLIRSGRNDAREEVDCCGCCTLENGDVIISDSLNKRLVILNNNGEFKKQLSLSFVPLGLAFLKGTQIIIVPYRDQKLIFFDVEKGLSFKKVTFDSNFQLRSISVRENEIIIQNDSYGFSLFDLDGTVKTKTESILSDKDSHEALCIKEHIYYVASDGLSCCDMNGDEIWKFEHLTLKTPFALTSNGSDILFTIDFESGCVFAVGTDGILFKILTKSSGHFKYASSMYFNKEKNQLLILTLNGNVFKFDVVNKNA</sequence>
<evidence type="ECO:0000313" key="4">
    <source>
        <dbReference type="EMBL" id="VDI15133.1"/>
    </source>
</evidence>
<dbReference type="GO" id="GO:0008270">
    <property type="term" value="F:zinc ion binding"/>
    <property type="evidence" value="ECO:0007669"/>
    <property type="project" value="UniProtKB-KW"/>
</dbReference>
<dbReference type="PANTHER" id="PTHR25462:SF296">
    <property type="entry name" value="MEIOTIC P26, ISOFORM F"/>
    <property type="match status" value="1"/>
</dbReference>
<keyword evidence="1" id="KW-0479">Metal-binding</keyword>
<keyword evidence="1" id="KW-0863">Zinc-finger</keyword>
<dbReference type="OrthoDB" id="6052025at2759"/>
<dbReference type="EMBL" id="UYJE01002951">
    <property type="protein sequence ID" value="VDI15133.1"/>
    <property type="molecule type" value="Genomic_DNA"/>
</dbReference>
<dbReference type="PANTHER" id="PTHR25462">
    <property type="entry name" value="BONUS, ISOFORM C-RELATED"/>
    <property type="match status" value="1"/>
</dbReference>
<reference evidence="4" key="1">
    <citation type="submission" date="2018-11" db="EMBL/GenBank/DDBJ databases">
        <authorList>
            <person name="Alioto T."/>
            <person name="Alioto T."/>
        </authorList>
    </citation>
    <scope>NUCLEOTIDE SEQUENCE</scope>
</reference>
<dbReference type="AlphaFoldDB" id="A0A8B6D6X1"/>
<keyword evidence="5" id="KW-1185">Reference proteome</keyword>
<proteinExistence type="predicted"/>
<dbReference type="InterPro" id="IPR000315">
    <property type="entry name" value="Znf_B-box"/>
</dbReference>
<keyword evidence="2" id="KW-0175">Coiled coil</keyword>
<gene>
    <name evidence="4" type="ORF">MGAL_10B027295</name>
</gene>
<evidence type="ECO:0000313" key="5">
    <source>
        <dbReference type="Proteomes" id="UP000596742"/>
    </source>
</evidence>
<evidence type="ECO:0000256" key="2">
    <source>
        <dbReference type="SAM" id="Coils"/>
    </source>
</evidence>
<organism evidence="4 5">
    <name type="scientific">Mytilus galloprovincialis</name>
    <name type="common">Mediterranean mussel</name>
    <dbReference type="NCBI Taxonomy" id="29158"/>
    <lineage>
        <taxon>Eukaryota</taxon>
        <taxon>Metazoa</taxon>
        <taxon>Spiralia</taxon>
        <taxon>Lophotrochozoa</taxon>
        <taxon>Mollusca</taxon>
        <taxon>Bivalvia</taxon>
        <taxon>Autobranchia</taxon>
        <taxon>Pteriomorphia</taxon>
        <taxon>Mytilida</taxon>
        <taxon>Mytiloidea</taxon>
        <taxon>Mytilidae</taxon>
        <taxon>Mytilinae</taxon>
        <taxon>Mytilus</taxon>
    </lineage>
</organism>
<dbReference type="SUPFAM" id="SSF57845">
    <property type="entry name" value="B-box zinc-binding domain"/>
    <property type="match status" value="1"/>
</dbReference>
<keyword evidence="1" id="KW-0862">Zinc</keyword>
<dbReference type="Proteomes" id="UP000596742">
    <property type="component" value="Unassembled WGS sequence"/>
</dbReference>
<feature type="coiled-coil region" evidence="2">
    <location>
        <begin position="138"/>
        <end position="198"/>
    </location>
</feature>
<comment type="caution">
    <text evidence="4">The sequence shown here is derived from an EMBL/GenBank/DDBJ whole genome shotgun (WGS) entry which is preliminary data.</text>
</comment>
<dbReference type="CDD" id="cd19757">
    <property type="entry name" value="Bbox1"/>
    <property type="match status" value="1"/>
</dbReference>
<protein>
    <recommendedName>
        <fullName evidence="3">B box-type domain-containing protein</fullName>
    </recommendedName>
</protein>